<dbReference type="GO" id="GO:0005886">
    <property type="term" value="C:plasma membrane"/>
    <property type="evidence" value="ECO:0007669"/>
    <property type="project" value="TreeGrafter"/>
</dbReference>
<evidence type="ECO:0000256" key="5">
    <source>
        <dbReference type="ARBA" id="ARBA00022692"/>
    </source>
</evidence>
<name>A0A1W0WC79_HYPEX</name>
<dbReference type="PANTHER" id="PTHR11003">
    <property type="entry name" value="POTASSIUM CHANNEL, SUBFAMILY K"/>
    <property type="match status" value="1"/>
</dbReference>
<evidence type="ECO:0000256" key="4">
    <source>
        <dbReference type="ARBA" id="ARBA00022538"/>
    </source>
</evidence>
<evidence type="ECO:0000256" key="2">
    <source>
        <dbReference type="ARBA" id="ARBA00006666"/>
    </source>
</evidence>
<feature type="domain" description="Potassium channel" evidence="15">
    <location>
        <begin position="104"/>
        <end position="179"/>
    </location>
</feature>
<comment type="similarity">
    <text evidence="2 12">Belongs to the two pore domain potassium channel (TC 1.A.1.8) family.</text>
</comment>
<dbReference type="InterPro" id="IPR003092">
    <property type="entry name" value="2pore_dom_K_chnl_TASK"/>
</dbReference>
<keyword evidence="5 12" id="KW-0812">Transmembrane</keyword>
<keyword evidence="9 12" id="KW-0406">Ion transport</keyword>
<keyword evidence="17" id="KW-1185">Reference proteome</keyword>
<dbReference type="PANTHER" id="PTHR11003:SF291">
    <property type="entry name" value="IP11374P"/>
    <property type="match status" value="1"/>
</dbReference>
<keyword evidence="8 14" id="KW-1133">Transmembrane helix</keyword>
<keyword evidence="7" id="KW-0630">Potassium</keyword>
<feature type="transmembrane region" description="Helical" evidence="14">
    <location>
        <begin position="95"/>
        <end position="113"/>
    </location>
</feature>
<dbReference type="Proteomes" id="UP000192578">
    <property type="component" value="Unassembled WGS sequence"/>
</dbReference>
<feature type="region of interest" description="Disordered" evidence="13">
    <location>
        <begin position="299"/>
        <end position="335"/>
    </location>
</feature>
<dbReference type="GO" id="GO:0030322">
    <property type="term" value="P:stabilization of membrane potential"/>
    <property type="evidence" value="ECO:0007669"/>
    <property type="project" value="TreeGrafter"/>
</dbReference>
<gene>
    <name evidence="16" type="ORF">BV898_13007</name>
</gene>
<evidence type="ECO:0000256" key="13">
    <source>
        <dbReference type="SAM" id="MobiDB-lite"/>
    </source>
</evidence>
<protein>
    <submittedName>
        <fullName evidence="16">Two pore potassium channel protein sup-9</fullName>
    </submittedName>
</protein>
<keyword evidence="10 14" id="KW-0472">Membrane</keyword>
<comment type="subcellular location">
    <subcellularLocation>
        <location evidence="1">Membrane</location>
        <topology evidence="1">Multi-pass membrane protein</topology>
    </subcellularLocation>
</comment>
<evidence type="ECO:0000256" key="1">
    <source>
        <dbReference type="ARBA" id="ARBA00004141"/>
    </source>
</evidence>
<dbReference type="PRINTS" id="PR01095">
    <property type="entry name" value="TASKCHANNEL"/>
</dbReference>
<dbReference type="InterPro" id="IPR003280">
    <property type="entry name" value="2pore_dom_K_chnl"/>
</dbReference>
<feature type="transmembrane region" description="Helical" evidence="14">
    <location>
        <begin position="156"/>
        <end position="183"/>
    </location>
</feature>
<accession>A0A1W0WC79</accession>
<evidence type="ECO:0000256" key="7">
    <source>
        <dbReference type="ARBA" id="ARBA00022958"/>
    </source>
</evidence>
<evidence type="ECO:0000313" key="17">
    <source>
        <dbReference type="Proteomes" id="UP000192578"/>
    </source>
</evidence>
<dbReference type="GO" id="GO:0022841">
    <property type="term" value="F:potassium ion leak channel activity"/>
    <property type="evidence" value="ECO:0007669"/>
    <property type="project" value="TreeGrafter"/>
</dbReference>
<keyword evidence="6" id="KW-0631">Potassium channel</keyword>
<evidence type="ECO:0000259" key="15">
    <source>
        <dbReference type="Pfam" id="PF07885"/>
    </source>
</evidence>
<organism evidence="16 17">
    <name type="scientific">Hypsibius exemplaris</name>
    <name type="common">Freshwater tardigrade</name>
    <dbReference type="NCBI Taxonomy" id="2072580"/>
    <lineage>
        <taxon>Eukaryota</taxon>
        <taxon>Metazoa</taxon>
        <taxon>Ecdysozoa</taxon>
        <taxon>Tardigrada</taxon>
        <taxon>Eutardigrada</taxon>
        <taxon>Parachela</taxon>
        <taxon>Hypsibioidea</taxon>
        <taxon>Hypsibiidae</taxon>
        <taxon>Hypsibius</taxon>
    </lineage>
</organism>
<dbReference type="InterPro" id="IPR013099">
    <property type="entry name" value="K_chnl_dom"/>
</dbReference>
<dbReference type="EMBL" id="MTYJ01000137">
    <property type="protein sequence ID" value="OQV12778.1"/>
    <property type="molecule type" value="Genomic_DNA"/>
</dbReference>
<keyword evidence="4" id="KW-0633">Potassium transport</keyword>
<evidence type="ECO:0000256" key="3">
    <source>
        <dbReference type="ARBA" id="ARBA00022448"/>
    </source>
</evidence>
<keyword evidence="3 12" id="KW-0813">Transport</keyword>
<comment type="caution">
    <text evidence="16">The sequence shown here is derived from an EMBL/GenBank/DDBJ whole genome shotgun (WGS) entry which is preliminary data.</text>
</comment>
<feature type="transmembrane region" description="Helical" evidence="14">
    <location>
        <begin position="125"/>
        <end position="144"/>
    </location>
</feature>
<dbReference type="GO" id="GO:0015271">
    <property type="term" value="F:outward rectifier potassium channel activity"/>
    <property type="evidence" value="ECO:0007669"/>
    <property type="project" value="TreeGrafter"/>
</dbReference>
<dbReference type="Gene3D" id="1.10.287.70">
    <property type="match status" value="1"/>
</dbReference>
<evidence type="ECO:0000256" key="14">
    <source>
        <dbReference type="SAM" id="Phobius"/>
    </source>
</evidence>
<evidence type="ECO:0000256" key="8">
    <source>
        <dbReference type="ARBA" id="ARBA00022989"/>
    </source>
</evidence>
<evidence type="ECO:0000256" key="9">
    <source>
        <dbReference type="ARBA" id="ARBA00023065"/>
    </source>
</evidence>
<dbReference type="OrthoDB" id="297496at2759"/>
<reference evidence="17" key="1">
    <citation type="submission" date="2017-01" db="EMBL/GenBank/DDBJ databases">
        <title>Comparative genomics of anhydrobiosis in the tardigrade Hypsibius dujardini.</title>
        <authorList>
            <person name="Yoshida Y."/>
            <person name="Koutsovoulos G."/>
            <person name="Laetsch D."/>
            <person name="Stevens L."/>
            <person name="Kumar S."/>
            <person name="Horikawa D."/>
            <person name="Ishino K."/>
            <person name="Komine S."/>
            <person name="Tomita M."/>
            <person name="Blaxter M."/>
            <person name="Arakawa K."/>
        </authorList>
    </citation>
    <scope>NUCLEOTIDE SEQUENCE [LARGE SCALE GENOMIC DNA]</scope>
    <source>
        <strain evidence="17">Z151</strain>
    </source>
</reference>
<feature type="compositionally biased region" description="Basic and acidic residues" evidence="13">
    <location>
        <begin position="310"/>
        <end position="319"/>
    </location>
</feature>
<dbReference type="Pfam" id="PF07885">
    <property type="entry name" value="Ion_trans_2"/>
    <property type="match status" value="1"/>
</dbReference>
<evidence type="ECO:0000256" key="12">
    <source>
        <dbReference type="RuleBase" id="RU003857"/>
    </source>
</evidence>
<evidence type="ECO:0000256" key="11">
    <source>
        <dbReference type="ARBA" id="ARBA00023303"/>
    </source>
</evidence>
<dbReference type="PRINTS" id="PR01333">
    <property type="entry name" value="2POREKCHANEL"/>
</dbReference>
<dbReference type="SUPFAM" id="SSF81324">
    <property type="entry name" value="Voltage-gated potassium channels"/>
    <property type="match status" value="1"/>
</dbReference>
<evidence type="ECO:0000256" key="10">
    <source>
        <dbReference type="ARBA" id="ARBA00023136"/>
    </source>
</evidence>
<proteinExistence type="inferred from homology"/>
<sequence length="335" mass="37478">MSSLDDKCLICTHQQGPPESLTVSYNCRQSRYGHSTPLTWSGKCFCMAYATTGIPLGLVMFQCIGERLNTFVAFVLKAIKKCLRFRNTEASQTDLIVVIGTMSSVVIFAGAAGFSYFEGWGYFDAIYYCFITLSTIGFGDFVAMQKEGVLANRPEYVAFSLIFILFGLNTFAALMNLLVLRFITANTADERAQALEAEAARASAVHVEGDIIQHSKANGSICSGHERELPERREAPTKEIYYRTVEDDGASVCSCTCYRPQRSAHPLDYASKRSSGRMKAPKHYTVRRSPTKISHLLPMETFIQDSDDEGRDRESESRETNTFLRSSGKRKRHSF</sequence>
<dbReference type="AlphaFoldDB" id="A0A1W0WC79"/>
<keyword evidence="11 12" id="KW-0407">Ion channel</keyword>
<evidence type="ECO:0000313" key="16">
    <source>
        <dbReference type="EMBL" id="OQV12778.1"/>
    </source>
</evidence>
<evidence type="ECO:0000256" key="6">
    <source>
        <dbReference type="ARBA" id="ARBA00022826"/>
    </source>
</evidence>